<dbReference type="PANTHER" id="PTHR21015:SF28">
    <property type="entry name" value="SLL1722 PROTEIN"/>
    <property type="match status" value="1"/>
</dbReference>
<dbReference type="SUPFAM" id="SSF53756">
    <property type="entry name" value="UDP-Glycosyltransferase/glycogen phosphorylase"/>
    <property type="match status" value="1"/>
</dbReference>
<dbReference type="Pfam" id="PF04101">
    <property type="entry name" value="Glyco_tran_28_C"/>
    <property type="match status" value="1"/>
</dbReference>
<accession>A0ABT4VGQ9</accession>
<evidence type="ECO:0000313" key="3">
    <source>
        <dbReference type="Proteomes" id="UP001148313"/>
    </source>
</evidence>
<organism evidence="2 3">
    <name type="scientific">Hoeflea poritis</name>
    <dbReference type="NCBI Taxonomy" id="2993659"/>
    <lineage>
        <taxon>Bacteria</taxon>
        <taxon>Pseudomonadati</taxon>
        <taxon>Pseudomonadota</taxon>
        <taxon>Alphaproteobacteria</taxon>
        <taxon>Hyphomicrobiales</taxon>
        <taxon>Rhizobiaceae</taxon>
        <taxon>Hoeflea</taxon>
    </lineage>
</organism>
<gene>
    <name evidence="2" type="ORF">OOZ53_00415</name>
</gene>
<dbReference type="Proteomes" id="UP001148313">
    <property type="component" value="Unassembled WGS sequence"/>
</dbReference>
<dbReference type="EMBL" id="JAPJZH010000001">
    <property type="protein sequence ID" value="MDA4843789.1"/>
    <property type="molecule type" value="Genomic_DNA"/>
</dbReference>
<protein>
    <submittedName>
        <fullName evidence="2">Glycosyltransferase</fullName>
    </submittedName>
</protein>
<name>A0ABT4VGQ9_9HYPH</name>
<comment type="caution">
    <text evidence="2">The sequence shown here is derived from an EMBL/GenBank/DDBJ whole genome shotgun (WGS) entry which is preliminary data.</text>
</comment>
<reference evidence="2" key="1">
    <citation type="submission" date="2022-11" db="EMBL/GenBank/DDBJ databases">
        <title>Hoeflea poritis sp. nov., isolated from scleractinian coral Porites lutea.</title>
        <authorList>
            <person name="Zhang G."/>
            <person name="Wei Q."/>
            <person name="Cai L."/>
        </authorList>
    </citation>
    <scope>NUCLEOTIDE SEQUENCE</scope>
    <source>
        <strain evidence="2">E7-10</strain>
    </source>
</reference>
<evidence type="ECO:0000259" key="1">
    <source>
        <dbReference type="Pfam" id="PF04101"/>
    </source>
</evidence>
<dbReference type="InterPro" id="IPR007235">
    <property type="entry name" value="Glyco_trans_28_C"/>
</dbReference>
<sequence length="401" mass="44176">MSKPAHLILYSHDTYGLGHIRRNRKIARALVDAFPALQATIITGSGLSGEYASHPRIRFVEIEQVEKQPNGEYRAASPDLDINQAIEARRSVISNYVREHPADIFIADKEPLGLHGELTDALGHLKARGTTLILGLRDVLDEAEKLKKEWKNKGIYGSIEGLYDQIWIYGSEDFYNPLAHLDLPQSVLSRCSYTGYLYQPHPEFEQVPVPGVPTDYLLVTAGGGGDGDFLMNAVLSSYEHDTTIPCPAVLLLGPYSGAQHEKQIRSRAEMIKGVQVIGFNAEPEALIRQSKAVIGMCGYNTFCEVIAREKPVLFVPRQTPRMEQLIRAERARELGLCAVLKAEDAANPVAFASAIRELIAGADAQGQDYRFDSSGLQRICQKVGSILEARSSASFEVENVG</sequence>
<evidence type="ECO:0000313" key="2">
    <source>
        <dbReference type="EMBL" id="MDA4843789.1"/>
    </source>
</evidence>
<keyword evidence="3" id="KW-1185">Reference proteome</keyword>
<feature type="domain" description="Glycosyl transferase family 28 C-terminal" evidence="1">
    <location>
        <begin position="222"/>
        <end position="361"/>
    </location>
</feature>
<dbReference type="RefSeq" id="WP_271087299.1">
    <property type="nucleotide sequence ID" value="NZ_JAPJZH010000001.1"/>
</dbReference>
<proteinExistence type="predicted"/>
<dbReference type="PANTHER" id="PTHR21015">
    <property type="entry name" value="UDP-N-ACETYLGLUCOSAMINE--N-ACETYLMURAMYL-(PENTAPEPTIDE) PYROPHOSPHORYL-UNDECAPRENOL N-ACETYLGLUCOSAMINE TRANSFERASE 1"/>
    <property type="match status" value="1"/>
</dbReference>
<dbReference type="Gene3D" id="3.40.50.2000">
    <property type="entry name" value="Glycogen Phosphorylase B"/>
    <property type="match status" value="1"/>
</dbReference>